<evidence type="ECO:0000313" key="4">
    <source>
        <dbReference type="Proteomes" id="UP000178835"/>
    </source>
</evidence>
<dbReference type="InterPro" id="IPR027417">
    <property type="entry name" value="P-loop_NTPase"/>
</dbReference>
<proteinExistence type="predicted"/>
<gene>
    <name evidence="3" type="ORF">A2919_00505</name>
</gene>
<protein>
    <submittedName>
        <fullName evidence="3">Conjugal transfer protein TraC</fullName>
    </submittedName>
</protein>
<dbReference type="SUPFAM" id="SSF52540">
    <property type="entry name" value="P-loop containing nucleoside triphosphate hydrolases"/>
    <property type="match status" value="1"/>
</dbReference>
<dbReference type="AlphaFoldDB" id="A0A1G2HEY6"/>
<feature type="domain" description="TraG P-loop" evidence="2">
    <location>
        <begin position="227"/>
        <end position="533"/>
    </location>
</feature>
<dbReference type="PANTHER" id="PTHR30121:SF6">
    <property type="entry name" value="SLR6007 PROTEIN"/>
    <property type="match status" value="1"/>
</dbReference>
<dbReference type="NCBIfam" id="NF045971">
    <property type="entry name" value="conju_CD1110"/>
    <property type="match status" value="1"/>
</dbReference>
<evidence type="ECO:0000313" key="3">
    <source>
        <dbReference type="EMBL" id="OGZ61034.1"/>
    </source>
</evidence>
<sequence>MNEQKRQKLLDVIAPPAIDIELDHVKLGNVFVRTLFVFSYPRFLAQNWMSPIINMDQTVDISIFMNPVSTEKILKQLQSRLTGIEAEMMEREEKGMIRDPVLDTAYRNIEDLRDKMQTAEEKMFQFGLYILIYGKSKEELDKTENSIRSILESRLVYVKQAVYQQGEGLLSGIPLNLDELKVTRSMNTSPLSSTFPFVSFDLSDDKGILYGINRHNSSLVLFDRFSLENANTVILGKSGGGKSYAVKLEILRSLMLGTDVIVIDPENEYQYLAETTGGSFFKVSLTSGDHINPFDLPAPQKDEDPKELLRANIITLIGLLKIMLGSMTPEEESILNEAINQTYASRDITPGTPNFWEITPPLMQDLFTVLENMEGGESLAQRLQKYTTGVYSGFLNKQTNVQLKTRLVVFNIRDMEDDLRPVAMYIIINFIWTNIRKELKKRILAIDEAWWMLQHPESAAFLFGIAKRARKYYLGVSTITQDIEDFMNSDYGRAIITNSSLQILMKQHAATIDKLQQIFNLTDEEKYLLLENNVGEGLFFAGTKHVAIKVVASYVEDQIITSDPEQLLQIQKEKEGE</sequence>
<dbReference type="Proteomes" id="UP000178835">
    <property type="component" value="Unassembled WGS sequence"/>
</dbReference>
<dbReference type="Gene3D" id="1.10.8.730">
    <property type="match status" value="1"/>
</dbReference>
<dbReference type="Pfam" id="PF19044">
    <property type="entry name" value="P-loop_TraG"/>
    <property type="match status" value="1"/>
</dbReference>
<organism evidence="3 4">
    <name type="scientific">Candidatus Spechtbacteria bacterium RIFCSPLOWO2_01_FULL_43_12</name>
    <dbReference type="NCBI Taxonomy" id="1802162"/>
    <lineage>
        <taxon>Bacteria</taxon>
        <taxon>Candidatus Spechtiibacteriota</taxon>
    </lineage>
</organism>
<accession>A0A1G2HEY6</accession>
<evidence type="ECO:0000259" key="2">
    <source>
        <dbReference type="Pfam" id="PF19044"/>
    </source>
</evidence>
<feature type="coiled-coil region" evidence="1">
    <location>
        <begin position="74"/>
        <end position="122"/>
    </location>
</feature>
<dbReference type="InterPro" id="IPR043964">
    <property type="entry name" value="P-loop_TraG"/>
</dbReference>
<reference evidence="3 4" key="1">
    <citation type="journal article" date="2016" name="Nat. Commun.">
        <title>Thousands of microbial genomes shed light on interconnected biogeochemical processes in an aquifer system.</title>
        <authorList>
            <person name="Anantharaman K."/>
            <person name="Brown C.T."/>
            <person name="Hug L.A."/>
            <person name="Sharon I."/>
            <person name="Castelle C.J."/>
            <person name="Probst A.J."/>
            <person name="Thomas B.C."/>
            <person name="Singh A."/>
            <person name="Wilkins M.J."/>
            <person name="Karaoz U."/>
            <person name="Brodie E.L."/>
            <person name="Williams K.H."/>
            <person name="Hubbard S.S."/>
            <person name="Banfield J.F."/>
        </authorList>
    </citation>
    <scope>NUCLEOTIDE SEQUENCE [LARGE SCALE GENOMIC DNA]</scope>
</reference>
<dbReference type="InterPro" id="IPR051162">
    <property type="entry name" value="T4SS_component"/>
</dbReference>
<dbReference type="PANTHER" id="PTHR30121">
    <property type="entry name" value="UNCHARACTERIZED PROTEIN YJGR-RELATED"/>
    <property type="match status" value="1"/>
</dbReference>
<dbReference type="EMBL" id="MHOH01000009">
    <property type="protein sequence ID" value="OGZ61034.1"/>
    <property type="molecule type" value="Genomic_DNA"/>
</dbReference>
<comment type="caution">
    <text evidence="3">The sequence shown here is derived from an EMBL/GenBank/DDBJ whole genome shotgun (WGS) entry which is preliminary data.</text>
</comment>
<keyword evidence="1" id="KW-0175">Coiled coil</keyword>
<dbReference type="Gene3D" id="3.40.50.300">
    <property type="entry name" value="P-loop containing nucleotide triphosphate hydrolases"/>
    <property type="match status" value="1"/>
</dbReference>
<evidence type="ECO:0000256" key="1">
    <source>
        <dbReference type="SAM" id="Coils"/>
    </source>
</evidence>
<name>A0A1G2HEY6_9BACT</name>